<name>A0ABZ0CQS9_9BURK</name>
<evidence type="ECO:0000256" key="2">
    <source>
        <dbReference type="SAM" id="Phobius"/>
    </source>
</evidence>
<dbReference type="Gene3D" id="2.70.70.10">
    <property type="entry name" value="Glucose Permease (Domain IIA)"/>
    <property type="match status" value="1"/>
</dbReference>
<keyword evidence="5" id="KW-1185">Reference proteome</keyword>
<dbReference type="EMBL" id="CP136336">
    <property type="protein sequence ID" value="WOB07339.1"/>
    <property type="molecule type" value="Genomic_DNA"/>
</dbReference>
<dbReference type="RefSeq" id="WP_316700010.1">
    <property type="nucleotide sequence ID" value="NZ_CP136336.1"/>
</dbReference>
<accession>A0ABZ0CQS9</accession>
<dbReference type="InterPro" id="IPR016047">
    <property type="entry name" value="M23ase_b-sheet_dom"/>
</dbReference>
<protein>
    <submittedName>
        <fullName evidence="4">M23 family metallopeptidase</fullName>
        <ecNumber evidence="4">3.4.24.-</ecNumber>
    </submittedName>
</protein>
<dbReference type="Proteomes" id="UP001303946">
    <property type="component" value="Chromosome"/>
</dbReference>
<dbReference type="CDD" id="cd12797">
    <property type="entry name" value="M23_peptidase"/>
    <property type="match status" value="1"/>
</dbReference>
<organism evidence="4 5">
    <name type="scientific">Piscinibacter gummiphilus</name>
    <dbReference type="NCBI Taxonomy" id="946333"/>
    <lineage>
        <taxon>Bacteria</taxon>
        <taxon>Pseudomonadati</taxon>
        <taxon>Pseudomonadota</taxon>
        <taxon>Betaproteobacteria</taxon>
        <taxon>Burkholderiales</taxon>
        <taxon>Sphaerotilaceae</taxon>
        <taxon>Piscinibacter</taxon>
    </lineage>
</organism>
<dbReference type="PANTHER" id="PTHR21666">
    <property type="entry name" value="PEPTIDASE-RELATED"/>
    <property type="match status" value="1"/>
</dbReference>
<keyword evidence="4" id="KW-0378">Hydrolase</keyword>
<keyword evidence="2" id="KW-0472">Membrane</keyword>
<dbReference type="GO" id="GO:0016787">
    <property type="term" value="F:hydrolase activity"/>
    <property type="evidence" value="ECO:0007669"/>
    <property type="project" value="UniProtKB-KW"/>
</dbReference>
<dbReference type="EC" id="3.4.24.-" evidence="4"/>
<dbReference type="SUPFAM" id="SSF51261">
    <property type="entry name" value="Duplicated hybrid motif"/>
    <property type="match status" value="1"/>
</dbReference>
<feature type="region of interest" description="Disordered" evidence="1">
    <location>
        <begin position="306"/>
        <end position="326"/>
    </location>
</feature>
<keyword evidence="2" id="KW-0812">Transmembrane</keyword>
<dbReference type="InterPro" id="IPR050570">
    <property type="entry name" value="Cell_wall_metabolism_enzyme"/>
</dbReference>
<feature type="domain" description="M23ase beta-sheet core" evidence="3">
    <location>
        <begin position="204"/>
        <end position="298"/>
    </location>
</feature>
<reference evidence="4 5" key="1">
    <citation type="submission" date="2023-10" db="EMBL/GenBank/DDBJ databases">
        <title>Bacteria for the degradation of biodegradable plastic PBAT(Polybutylene adipate terephthalate).</title>
        <authorList>
            <person name="Weon H.-Y."/>
            <person name="Yeon J."/>
        </authorList>
    </citation>
    <scope>NUCLEOTIDE SEQUENCE [LARGE SCALE GENOMIC DNA]</scope>
    <source>
        <strain evidence="4 5">SBD 7-3</strain>
    </source>
</reference>
<dbReference type="Pfam" id="PF01551">
    <property type="entry name" value="Peptidase_M23"/>
    <property type="match status" value="1"/>
</dbReference>
<gene>
    <name evidence="4" type="ORF">RXV79_20770</name>
</gene>
<keyword evidence="2" id="KW-1133">Transmembrane helix</keyword>
<evidence type="ECO:0000313" key="5">
    <source>
        <dbReference type="Proteomes" id="UP001303946"/>
    </source>
</evidence>
<evidence type="ECO:0000259" key="3">
    <source>
        <dbReference type="Pfam" id="PF01551"/>
    </source>
</evidence>
<sequence>MQIMITHGSMARTRVLHFNRLQLIALAIGFLIGILALSGTIYHVIFLKAAREGWPVVSQIVRLVVRDEFAQRDRFMRENLDAMAQKVGEMQAKLIKLEAIGERVSGLAGVKPDELKQIAPALRRGGQGGPFVPARKPSLEQLNGMMDSLDESAEQSADLFTMIESRLFEKRLEALMVPNSPPVNGVVGSGFGFRSDPFSGRPALHTGLDFPADVGTPIMAAAGGVVRSTDFHPAYGNLLEIDHGNGLATRYAHTSKILVKPGDLVKRGQVVAQVGTTGRSTGPHLHFEVSVEGVLQNPAKFLSGKAPAALPRTTAATAPAAAQSPR</sequence>
<proteinExistence type="predicted"/>
<evidence type="ECO:0000256" key="1">
    <source>
        <dbReference type="SAM" id="MobiDB-lite"/>
    </source>
</evidence>
<feature type="transmembrane region" description="Helical" evidence="2">
    <location>
        <begin position="21"/>
        <end position="45"/>
    </location>
</feature>
<dbReference type="PANTHER" id="PTHR21666:SF270">
    <property type="entry name" value="MUREIN HYDROLASE ACTIVATOR ENVC"/>
    <property type="match status" value="1"/>
</dbReference>
<dbReference type="InterPro" id="IPR011055">
    <property type="entry name" value="Dup_hybrid_motif"/>
</dbReference>
<evidence type="ECO:0000313" key="4">
    <source>
        <dbReference type="EMBL" id="WOB07339.1"/>
    </source>
</evidence>